<organism evidence="1 2">
    <name type="scientific">Vermiconidia calcicola</name>
    <dbReference type="NCBI Taxonomy" id="1690605"/>
    <lineage>
        <taxon>Eukaryota</taxon>
        <taxon>Fungi</taxon>
        <taxon>Dikarya</taxon>
        <taxon>Ascomycota</taxon>
        <taxon>Pezizomycotina</taxon>
        <taxon>Dothideomycetes</taxon>
        <taxon>Dothideomycetidae</taxon>
        <taxon>Mycosphaerellales</taxon>
        <taxon>Extremaceae</taxon>
        <taxon>Vermiconidia</taxon>
    </lineage>
</organism>
<evidence type="ECO:0000313" key="1">
    <source>
        <dbReference type="EMBL" id="KAK3699728.1"/>
    </source>
</evidence>
<protein>
    <submittedName>
        <fullName evidence="1">Uncharacterized protein</fullName>
    </submittedName>
</protein>
<reference evidence="1" key="1">
    <citation type="submission" date="2023-07" db="EMBL/GenBank/DDBJ databases">
        <title>Black Yeasts Isolated from many extreme environments.</title>
        <authorList>
            <person name="Coleine C."/>
            <person name="Stajich J.E."/>
            <person name="Selbmann L."/>
        </authorList>
    </citation>
    <scope>NUCLEOTIDE SEQUENCE</scope>
    <source>
        <strain evidence="1">CCFEE 5714</strain>
    </source>
</reference>
<gene>
    <name evidence="1" type="ORF">LTR37_016333</name>
</gene>
<evidence type="ECO:0000313" key="2">
    <source>
        <dbReference type="Proteomes" id="UP001281147"/>
    </source>
</evidence>
<dbReference type="EMBL" id="JAUTXU010000194">
    <property type="protein sequence ID" value="KAK3699728.1"/>
    <property type="molecule type" value="Genomic_DNA"/>
</dbReference>
<accession>A0ACC3MP46</accession>
<dbReference type="Proteomes" id="UP001281147">
    <property type="component" value="Unassembled WGS sequence"/>
</dbReference>
<sequence>MATNPRKREVELSVCRHSTYEGVVNEDDLAEAPYEVTNGTSTGELRNYAFHVLSLTKDLYEIDLHVPGDCNHLFYKTMMKEGAKYEYKDGPGVLLVHAHIKSKSEEEEEEEHEEAAGFQSGPAPQPTPASNTQSARRNSLPGSKKPAKSKQTLTNPNDGSSADSNQAKARKKSPPKGKPNVKYIRIGIRSSINPKSKEEIQLDVVAVAAVNVKKETVKYLAVDTWTVTGVQFGDCDIGKEFRVGTPRGFKPDPDFEGLRSETNLKPVLLALLKGDVKRNAKGKNIVPQKLPSTPSYEYTDAPTRLARSTSTKPIVAVVICKDETGSKAHLDFLHNFQVDIDHDETYATFHNSMLEALMIGVLPGGWQLEIWVQPQVRDSTTMYCWTNLPTMVAADWLDAGLCKPKSFGRRLYMEVHCVPKSDKEDQATKTKTKAQTAGNKRKKAVGKAGKVIDDDDEAGDGDTVVKKSAALNAKKAGTKRKKGINVQDEAEMGMSQTKNEKGTQNLNNKLDVKRKKVVDVEEKAKVDDSKAKKKKVTHNVTKAGTKRKRVTDTQDEAAVDESPPKKQKGTKKLINRAGTERKKVIHDEDVTDEETVEEELEQATLTAGNVTEKSNVEQEDLVAGSVEEDEYEGMEEEQEEEAEWEGFADDGE</sequence>
<name>A0ACC3MP46_9PEZI</name>
<proteinExistence type="predicted"/>
<comment type="caution">
    <text evidence="1">The sequence shown here is derived from an EMBL/GenBank/DDBJ whole genome shotgun (WGS) entry which is preliminary data.</text>
</comment>
<keyword evidence="2" id="KW-1185">Reference proteome</keyword>